<proteinExistence type="predicted"/>
<feature type="domain" description="MYND-type" evidence="6">
    <location>
        <begin position="48"/>
        <end position="102"/>
    </location>
</feature>
<keyword evidence="8" id="KW-1185">Reference proteome</keyword>
<evidence type="ECO:0000259" key="5">
    <source>
        <dbReference type="PROSITE" id="PS50280"/>
    </source>
</evidence>
<dbReference type="Gene3D" id="6.10.140.2220">
    <property type="match status" value="1"/>
</dbReference>
<dbReference type="OMA" id="HSCDYNS"/>
<organism evidence="7 8">
    <name type="scientific">Pyronema omphalodes (strain CBS 100304)</name>
    <name type="common">Pyronema confluens</name>
    <dbReference type="NCBI Taxonomy" id="1076935"/>
    <lineage>
        <taxon>Eukaryota</taxon>
        <taxon>Fungi</taxon>
        <taxon>Dikarya</taxon>
        <taxon>Ascomycota</taxon>
        <taxon>Pezizomycotina</taxon>
        <taxon>Pezizomycetes</taxon>
        <taxon>Pezizales</taxon>
        <taxon>Pyronemataceae</taxon>
        <taxon>Pyronema</taxon>
    </lineage>
</organism>
<keyword evidence="3" id="KW-0862">Zinc</keyword>
<evidence type="ECO:0000256" key="2">
    <source>
        <dbReference type="ARBA" id="ARBA00022771"/>
    </source>
</evidence>
<evidence type="ECO:0000256" key="4">
    <source>
        <dbReference type="PROSITE-ProRule" id="PRU00134"/>
    </source>
</evidence>
<name>U4KUT1_PYROM</name>
<dbReference type="Pfam" id="PF01753">
    <property type="entry name" value="zf-MYND"/>
    <property type="match status" value="1"/>
</dbReference>
<dbReference type="GO" id="GO:0008270">
    <property type="term" value="F:zinc ion binding"/>
    <property type="evidence" value="ECO:0007669"/>
    <property type="project" value="UniProtKB-KW"/>
</dbReference>
<evidence type="ECO:0000313" key="8">
    <source>
        <dbReference type="Proteomes" id="UP000018144"/>
    </source>
</evidence>
<dbReference type="Gene3D" id="2.170.270.10">
    <property type="entry name" value="SET domain"/>
    <property type="match status" value="1"/>
</dbReference>
<dbReference type="SUPFAM" id="SSF82199">
    <property type="entry name" value="SET domain"/>
    <property type="match status" value="1"/>
</dbReference>
<dbReference type="Pfam" id="PF00856">
    <property type="entry name" value="SET"/>
    <property type="match status" value="1"/>
</dbReference>
<dbReference type="InterPro" id="IPR001214">
    <property type="entry name" value="SET_dom"/>
</dbReference>
<dbReference type="STRING" id="1076935.U4KUT1"/>
<dbReference type="CDD" id="cd20071">
    <property type="entry name" value="SET_SMYD"/>
    <property type="match status" value="1"/>
</dbReference>
<feature type="domain" description="SET" evidence="5">
    <location>
        <begin position="1"/>
        <end position="246"/>
    </location>
</feature>
<reference evidence="7 8" key="1">
    <citation type="journal article" date="2013" name="PLoS Genet.">
        <title>The genome and development-dependent transcriptomes of Pyronema confluens: a window into fungal evolution.</title>
        <authorList>
            <person name="Traeger S."/>
            <person name="Altegoer F."/>
            <person name="Freitag M."/>
            <person name="Gabaldon T."/>
            <person name="Kempken F."/>
            <person name="Kumar A."/>
            <person name="Marcet-Houben M."/>
            <person name="Poggeler S."/>
            <person name="Stajich J.E."/>
            <person name="Nowrousian M."/>
        </authorList>
    </citation>
    <scope>NUCLEOTIDE SEQUENCE [LARGE SCALE GENOMIC DNA]</scope>
    <source>
        <strain evidence="8">CBS 100304</strain>
        <tissue evidence="7">Vegetative mycelium</tissue>
    </source>
</reference>
<dbReference type="PROSITE" id="PS50865">
    <property type="entry name" value="ZF_MYND_2"/>
    <property type="match status" value="1"/>
</dbReference>
<dbReference type="PANTHER" id="PTHR12197:SF251">
    <property type="entry name" value="EG:BACR7C10.4 PROTEIN"/>
    <property type="match status" value="1"/>
</dbReference>
<dbReference type="InterPro" id="IPR050869">
    <property type="entry name" value="H3K4_H4K5_MeTrfase"/>
</dbReference>
<dbReference type="InterPro" id="IPR002893">
    <property type="entry name" value="Znf_MYND"/>
</dbReference>
<accession>U4KUT1</accession>
<dbReference type="eggNOG" id="KOG2084">
    <property type="taxonomic scope" value="Eukaryota"/>
</dbReference>
<dbReference type="PANTHER" id="PTHR12197">
    <property type="entry name" value="HISTONE-LYSINE N-METHYLTRANSFERASE SMYD"/>
    <property type="match status" value="1"/>
</dbReference>
<evidence type="ECO:0000313" key="7">
    <source>
        <dbReference type="EMBL" id="CCX04541.1"/>
    </source>
</evidence>
<evidence type="ECO:0000256" key="1">
    <source>
        <dbReference type="ARBA" id="ARBA00022723"/>
    </source>
</evidence>
<dbReference type="Gene3D" id="1.10.220.160">
    <property type="match status" value="1"/>
</dbReference>
<dbReference type="PROSITE" id="PS50280">
    <property type="entry name" value="SET"/>
    <property type="match status" value="1"/>
</dbReference>
<dbReference type="EMBL" id="HF935208">
    <property type="protein sequence ID" value="CCX04541.1"/>
    <property type="molecule type" value="Genomic_DNA"/>
</dbReference>
<gene>
    <name evidence="7" type="ORF">PCON_02721</name>
</gene>
<dbReference type="Proteomes" id="UP000018144">
    <property type="component" value="Unassembled WGS sequence"/>
</dbReference>
<evidence type="ECO:0000259" key="6">
    <source>
        <dbReference type="PROSITE" id="PS50865"/>
    </source>
</evidence>
<evidence type="ECO:0000256" key="3">
    <source>
        <dbReference type="ARBA" id="ARBA00022833"/>
    </source>
</evidence>
<protein>
    <submittedName>
        <fullName evidence="7">Similar to SET domain and MYND-type zinc finger protein 6 acc. no. O94256</fullName>
    </submittedName>
</protein>
<keyword evidence="2 4" id="KW-0863">Zinc-finger</keyword>
<dbReference type="GO" id="GO:0005634">
    <property type="term" value="C:nucleus"/>
    <property type="evidence" value="ECO:0007669"/>
    <property type="project" value="TreeGrafter"/>
</dbReference>
<dbReference type="OrthoDB" id="5945798at2759"/>
<dbReference type="InterPro" id="IPR046341">
    <property type="entry name" value="SET_dom_sf"/>
</dbReference>
<dbReference type="AlphaFoldDB" id="U4KUT1"/>
<keyword evidence="1" id="KW-0479">Metal-binding</keyword>
<sequence length="483" mass="53567">MTTHTAPSPTSGGTGLFTSVALEAGTEILTIPQPLITLPDDAHLSETCSGCLAWKPAAGRRGVNSYYSAGKELLSCTGCRTVKYCDQVCQRADWKYVHKKECGIFSRLAPRVLPASVRALVRLLLLQPTMSKEDWRKVEERQSHFLEFSNTQKWGEICLMAKGAKMYSGTEMAEAGVLKLYCMMLVNTLTLTTPTLDPIGICFDPLAATANHSCSPNASIIFSGRTLQFRSLDKISNGAEITIPYVDTTFPTKTRREELRLRWFFDCKCSACEEAPRGKTDLYSCPHCSGAVADKEPMICTNCKKSLPGPPSESTDLKTLHKSGYYPITRQPLPFLHSELVQSLLADGNFREALKHQLLLHVSIYPLLYTQSHHPIRVCSGFVLAALLMEVVRDPGEELKKVDVDWGKTLWALLLEIEQGVRRSHGGDSGFAMMVKAKMKEVKEELVRSGVGWLRGDGKVNGLEREWPKVEGVVRGVLKELKV</sequence>